<organism evidence="2 3">
    <name type="scientific">Hibiscus sabdariffa</name>
    <name type="common">roselle</name>
    <dbReference type="NCBI Taxonomy" id="183260"/>
    <lineage>
        <taxon>Eukaryota</taxon>
        <taxon>Viridiplantae</taxon>
        <taxon>Streptophyta</taxon>
        <taxon>Embryophyta</taxon>
        <taxon>Tracheophyta</taxon>
        <taxon>Spermatophyta</taxon>
        <taxon>Magnoliopsida</taxon>
        <taxon>eudicotyledons</taxon>
        <taxon>Gunneridae</taxon>
        <taxon>Pentapetalae</taxon>
        <taxon>rosids</taxon>
        <taxon>malvids</taxon>
        <taxon>Malvales</taxon>
        <taxon>Malvaceae</taxon>
        <taxon>Malvoideae</taxon>
        <taxon>Hibiscus</taxon>
    </lineage>
</organism>
<dbReference type="Proteomes" id="UP001472677">
    <property type="component" value="Unassembled WGS sequence"/>
</dbReference>
<dbReference type="Pfam" id="PF00665">
    <property type="entry name" value="rve"/>
    <property type="match status" value="1"/>
</dbReference>
<dbReference type="SUPFAM" id="SSF53098">
    <property type="entry name" value="Ribonuclease H-like"/>
    <property type="match status" value="1"/>
</dbReference>
<dbReference type="PANTHER" id="PTHR47266">
    <property type="entry name" value="ENDONUCLEASE-RELATED"/>
    <property type="match status" value="1"/>
</dbReference>
<evidence type="ECO:0000313" key="3">
    <source>
        <dbReference type="Proteomes" id="UP001472677"/>
    </source>
</evidence>
<sequence length="189" mass="21702">MPLQNILEVKLFDVWGIDFMGPFLSSFGNLYILFAVDYVSKWVEAIATTHNDAKTVKRFLKKNIFTRFGVPRAIISDEGRHFDNKSITVELKKHIQGENQEWQDQRLLPRQFLPGQQVLLFNSRLKLFLGKLKSRWSGPFEITQVAPHGAIIIKSLKDGQEFKVNGQCLKPYMGAHTERDKGVVTLRDA</sequence>
<protein>
    <recommendedName>
        <fullName evidence="1">Integrase catalytic domain-containing protein</fullName>
    </recommendedName>
</protein>
<keyword evidence="3" id="KW-1185">Reference proteome</keyword>
<dbReference type="InterPro" id="IPR052160">
    <property type="entry name" value="Gypsy_RT_Integrase-like"/>
</dbReference>
<accession>A0ABR2F6I8</accession>
<dbReference type="PROSITE" id="PS50994">
    <property type="entry name" value="INTEGRASE"/>
    <property type="match status" value="1"/>
</dbReference>
<dbReference type="InterPro" id="IPR012337">
    <property type="entry name" value="RNaseH-like_sf"/>
</dbReference>
<dbReference type="EMBL" id="JBBPBM010000008">
    <property type="protein sequence ID" value="KAK8572634.1"/>
    <property type="molecule type" value="Genomic_DNA"/>
</dbReference>
<dbReference type="Gene3D" id="3.30.420.10">
    <property type="entry name" value="Ribonuclease H-like superfamily/Ribonuclease H"/>
    <property type="match status" value="1"/>
</dbReference>
<evidence type="ECO:0000259" key="1">
    <source>
        <dbReference type="PROSITE" id="PS50994"/>
    </source>
</evidence>
<dbReference type="InterPro" id="IPR001584">
    <property type="entry name" value="Integrase_cat-core"/>
</dbReference>
<feature type="domain" description="Integrase catalytic" evidence="1">
    <location>
        <begin position="1"/>
        <end position="87"/>
    </location>
</feature>
<gene>
    <name evidence="2" type="ORF">V6N12_028683</name>
</gene>
<comment type="caution">
    <text evidence="2">The sequence shown here is derived from an EMBL/GenBank/DDBJ whole genome shotgun (WGS) entry which is preliminary data.</text>
</comment>
<dbReference type="InterPro" id="IPR036397">
    <property type="entry name" value="RNaseH_sf"/>
</dbReference>
<proteinExistence type="predicted"/>
<name>A0ABR2F6I8_9ROSI</name>
<reference evidence="2 3" key="1">
    <citation type="journal article" date="2024" name="G3 (Bethesda)">
        <title>Genome assembly of Hibiscus sabdariffa L. provides insights into metabolisms of medicinal natural products.</title>
        <authorList>
            <person name="Kim T."/>
        </authorList>
    </citation>
    <scope>NUCLEOTIDE SEQUENCE [LARGE SCALE GENOMIC DNA]</scope>
    <source>
        <strain evidence="2">TK-2024</strain>
        <tissue evidence="2">Old leaves</tissue>
    </source>
</reference>
<evidence type="ECO:0000313" key="2">
    <source>
        <dbReference type="EMBL" id="KAK8572634.1"/>
    </source>
</evidence>